<evidence type="ECO:0008006" key="3">
    <source>
        <dbReference type="Google" id="ProtNLM"/>
    </source>
</evidence>
<evidence type="ECO:0000313" key="2">
    <source>
        <dbReference type="Proteomes" id="UP000216885"/>
    </source>
</evidence>
<accession>A0A261U7S0</accession>
<dbReference type="Pfam" id="PF08875">
    <property type="entry name" value="DUF1833"/>
    <property type="match status" value="1"/>
</dbReference>
<dbReference type="RefSeq" id="WP_094837742.1">
    <property type="nucleotide sequence ID" value="NZ_NEVQ01000012.1"/>
</dbReference>
<gene>
    <name evidence="1" type="ORF">CAL20_09885</name>
</gene>
<dbReference type="Proteomes" id="UP000216885">
    <property type="component" value="Unassembled WGS sequence"/>
</dbReference>
<comment type="caution">
    <text evidence="1">The sequence shown here is derived from an EMBL/GenBank/DDBJ whole genome shotgun (WGS) entry which is preliminary data.</text>
</comment>
<keyword evidence="2" id="KW-1185">Reference proteome</keyword>
<protein>
    <recommendedName>
        <fullName evidence="3">DUF1833 domain-containing protein</fullName>
    </recommendedName>
</protein>
<reference evidence="1 2" key="1">
    <citation type="submission" date="2017-05" db="EMBL/GenBank/DDBJ databases">
        <title>Complete and WGS of Bordetella genogroups.</title>
        <authorList>
            <person name="Spilker T."/>
            <person name="LiPuma J."/>
        </authorList>
    </citation>
    <scope>NUCLEOTIDE SEQUENCE [LARGE SCALE GENOMIC DNA]</scope>
    <source>
        <strain evidence="1 2">AU9919</strain>
    </source>
</reference>
<organism evidence="1 2">
    <name type="scientific">Bordetella genomosp. 4</name>
    <dbReference type="NCBI Taxonomy" id="463044"/>
    <lineage>
        <taxon>Bacteria</taxon>
        <taxon>Pseudomonadati</taxon>
        <taxon>Pseudomonadota</taxon>
        <taxon>Betaproteobacteria</taxon>
        <taxon>Burkholderiales</taxon>
        <taxon>Alcaligenaceae</taxon>
        <taxon>Bordetella</taxon>
    </lineage>
</organism>
<evidence type="ECO:0000313" key="1">
    <source>
        <dbReference type="EMBL" id="OZI57675.1"/>
    </source>
</evidence>
<name>A0A261U7S0_9BORD</name>
<sequence length="160" mass="17914">MTILKTVFASAPTEELIIPTLEIQLPTEWIRVCCGFEDQYLGLETSEMVWFQATSLSIALPAKNATGVQTLTFGIPALDGRAQRYVDTALESDVEVKLIYREYLESDKSAPARAPQIMTMRGGAFEGDEAQFQAGFFDILNTRWPRDYYSAESAPGIRYL</sequence>
<proteinExistence type="predicted"/>
<dbReference type="EMBL" id="NEVQ01000012">
    <property type="protein sequence ID" value="OZI57675.1"/>
    <property type="molecule type" value="Genomic_DNA"/>
</dbReference>
<dbReference type="InterPro" id="IPR014974">
    <property type="entry name" value="DUF1833"/>
</dbReference>
<dbReference type="AlphaFoldDB" id="A0A261U7S0"/>